<reference evidence="1" key="1">
    <citation type="journal article" date="2020" name="Nature">
        <title>Giant virus diversity and host interactions through global metagenomics.</title>
        <authorList>
            <person name="Schulz F."/>
            <person name="Roux S."/>
            <person name="Paez-Espino D."/>
            <person name="Jungbluth S."/>
            <person name="Walsh D.A."/>
            <person name="Denef V.J."/>
            <person name="McMahon K.D."/>
            <person name="Konstantinidis K.T."/>
            <person name="Eloe-Fadrosh E.A."/>
            <person name="Kyrpides N.C."/>
            <person name="Woyke T."/>
        </authorList>
    </citation>
    <scope>NUCLEOTIDE SEQUENCE</scope>
    <source>
        <strain evidence="1">GVMAG-S-1014582-52</strain>
    </source>
</reference>
<dbReference type="PANTHER" id="PTHR16469">
    <property type="entry name" value="UBIQUITIN-ASSOCIATED AND SH3 DOMAIN-CONTAINING BA-RELATED"/>
    <property type="match status" value="1"/>
</dbReference>
<organism evidence="1">
    <name type="scientific">viral metagenome</name>
    <dbReference type="NCBI Taxonomy" id="1070528"/>
    <lineage>
        <taxon>unclassified sequences</taxon>
        <taxon>metagenomes</taxon>
        <taxon>organismal metagenomes</taxon>
    </lineage>
</organism>
<dbReference type="Pfam" id="PF00300">
    <property type="entry name" value="His_Phos_1"/>
    <property type="match status" value="1"/>
</dbReference>
<dbReference type="PANTHER" id="PTHR16469:SF27">
    <property type="entry name" value="UBIQUITIN-ASSOCIATED AND SH3 DOMAIN-CONTAINING BA-RELATED"/>
    <property type="match status" value="1"/>
</dbReference>
<dbReference type="InterPro" id="IPR051710">
    <property type="entry name" value="Phosphatase_SH3-domain"/>
</dbReference>
<name>A0A6C0LQY9_9ZZZZ</name>
<sequence length="206" mass="24397">MQIKIIRHSERLDYANPLKWLFYFGQYWYDAPLTINGSKSAKEKGKNLKDDIFNPKYIFTSPYTRTLTTSTEIKETFSSSKIIIEPLLAEYQPKDKHTIALYPDGIPTTYNDINTEFSFPETYEDFTKRIKFIIQQLIDDYDQDMIIITHGESLKVFINYLQNMYPESILNIDRNSNIDKIPYLTTISFIYDKTRREILHDSIKID</sequence>
<dbReference type="InterPro" id="IPR013078">
    <property type="entry name" value="His_Pase_superF_clade-1"/>
</dbReference>
<dbReference type="InterPro" id="IPR029033">
    <property type="entry name" value="His_PPase_superfam"/>
</dbReference>
<dbReference type="SUPFAM" id="SSF53254">
    <property type="entry name" value="Phosphoglycerate mutase-like"/>
    <property type="match status" value="1"/>
</dbReference>
<dbReference type="EMBL" id="MN740556">
    <property type="protein sequence ID" value="QHU33306.1"/>
    <property type="molecule type" value="Genomic_DNA"/>
</dbReference>
<proteinExistence type="predicted"/>
<accession>A0A6C0LQY9</accession>
<evidence type="ECO:0008006" key="2">
    <source>
        <dbReference type="Google" id="ProtNLM"/>
    </source>
</evidence>
<dbReference type="AlphaFoldDB" id="A0A6C0LQY9"/>
<protein>
    <recommendedName>
        <fullName evidence="2">Phosphoglycerate mutase family protein</fullName>
    </recommendedName>
</protein>
<dbReference type="Gene3D" id="3.40.50.1240">
    <property type="entry name" value="Phosphoglycerate mutase-like"/>
    <property type="match status" value="1"/>
</dbReference>
<evidence type="ECO:0000313" key="1">
    <source>
        <dbReference type="EMBL" id="QHU33306.1"/>
    </source>
</evidence>
<dbReference type="CDD" id="cd07067">
    <property type="entry name" value="HP_PGM_like"/>
    <property type="match status" value="1"/>
</dbReference>